<dbReference type="PANTHER" id="PTHR15976:SF15">
    <property type="entry name" value="CONSTITUTIVE COACTIVATOR OF PPAR-GAMMA-LIKE PROTEIN 2"/>
    <property type="match status" value="1"/>
</dbReference>
<sequence>MSGVDMALMANDACGQPLPWEHCTPWGYFDGKLFQSKLQHTTRYRASLLELCDRQPEQVAKVEKMRQSILDGINQGHQAAPLLLLALPFATPMAPPFYSTGPPTPVRTGSFAVPSDVFLMMDLSDSSSWLLH</sequence>
<protein>
    <submittedName>
        <fullName evidence="1">Uncharacterized protein</fullName>
    </submittedName>
</protein>
<evidence type="ECO:0000313" key="2">
    <source>
        <dbReference type="Proteomes" id="UP000050525"/>
    </source>
</evidence>
<gene>
    <name evidence="1" type="ORF">Y1Q_0013066</name>
</gene>
<dbReference type="EMBL" id="AKHW03002424">
    <property type="protein sequence ID" value="KYO38900.1"/>
    <property type="molecule type" value="Genomic_DNA"/>
</dbReference>
<comment type="caution">
    <text evidence="1">The sequence shown here is derived from an EMBL/GenBank/DDBJ whole genome shotgun (WGS) entry which is preliminary data.</text>
</comment>
<keyword evidence="2" id="KW-1185">Reference proteome</keyword>
<name>A0A151NQB0_ALLMI</name>
<proteinExistence type="predicted"/>
<accession>A0A151NQB0</accession>
<dbReference type="GO" id="GO:0005634">
    <property type="term" value="C:nucleus"/>
    <property type="evidence" value="ECO:0007669"/>
    <property type="project" value="TreeGrafter"/>
</dbReference>
<evidence type="ECO:0000313" key="1">
    <source>
        <dbReference type="EMBL" id="KYO38900.1"/>
    </source>
</evidence>
<reference evidence="1 2" key="1">
    <citation type="journal article" date="2012" name="Genome Biol.">
        <title>Sequencing three crocodilian genomes to illuminate the evolution of archosaurs and amniotes.</title>
        <authorList>
            <person name="St John J.A."/>
            <person name="Braun E.L."/>
            <person name="Isberg S.R."/>
            <person name="Miles L.G."/>
            <person name="Chong A.Y."/>
            <person name="Gongora J."/>
            <person name="Dalzell P."/>
            <person name="Moran C."/>
            <person name="Bed'hom B."/>
            <person name="Abzhanov A."/>
            <person name="Burgess S.C."/>
            <person name="Cooksey A.M."/>
            <person name="Castoe T.A."/>
            <person name="Crawford N.G."/>
            <person name="Densmore L.D."/>
            <person name="Drew J.C."/>
            <person name="Edwards S.V."/>
            <person name="Faircloth B.C."/>
            <person name="Fujita M.K."/>
            <person name="Greenwold M.J."/>
            <person name="Hoffmann F.G."/>
            <person name="Howard J.M."/>
            <person name="Iguchi T."/>
            <person name="Janes D.E."/>
            <person name="Khan S.Y."/>
            <person name="Kohno S."/>
            <person name="de Koning A.J."/>
            <person name="Lance S.L."/>
            <person name="McCarthy F.M."/>
            <person name="McCormack J.E."/>
            <person name="Merchant M.E."/>
            <person name="Peterson D.G."/>
            <person name="Pollock D.D."/>
            <person name="Pourmand N."/>
            <person name="Raney B.J."/>
            <person name="Roessler K.A."/>
            <person name="Sanford J.R."/>
            <person name="Sawyer R.H."/>
            <person name="Schmidt C.J."/>
            <person name="Triplett E.W."/>
            <person name="Tuberville T.D."/>
            <person name="Venegas-Anaya M."/>
            <person name="Howard J.T."/>
            <person name="Jarvis E.D."/>
            <person name="Guillette L.J.Jr."/>
            <person name="Glenn T.C."/>
            <person name="Green R.E."/>
            <person name="Ray D.A."/>
        </authorList>
    </citation>
    <scope>NUCLEOTIDE SEQUENCE [LARGE SCALE GENOMIC DNA]</scope>
    <source>
        <strain evidence="1">KSC_2009_1</strain>
    </source>
</reference>
<dbReference type="PANTHER" id="PTHR15976">
    <property type="entry name" value="CONSTITUTIVE COACTIVATOR OF PEROXISOME PROLIFERATOR-ACTIVATED RECEPTOR GAMMA"/>
    <property type="match status" value="1"/>
</dbReference>
<dbReference type="InterPro" id="IPR026784">
    <property type="entry name" value="Coact_PPARg"/>
</dbReference>
<dbReference type="eggNOG" id="ENOG502QQNQ">
    <property type="taxonomic scope" value="Eukaryota"/>
</dbReference>
<dbReference type="Proteomes" id="UP000050525">
    <property type="component" value="Unassembled WGS sequence"/>
</dbReference>
<organism evidence="1 2">
    <name type="scientific">Alligator mississippiensis</name>
    <name type="common">American alligator</name>
    <dbReference type="NCBI Taxonomy" id="8496"/>
    <lineage>
        <taxon>Eukaryota</taxon>
        <taxon>Metazoa</taxon>
        <taxon>Chordata</taxon>
        <taxon>Craniata</taxon>
        <taxon>Vertebrata</taxon>
        <taxon>Euteleostomi</taxon>
        <taxon>Archelosauria</taxon>
        <taxon>Archosauria</taxon>
        <taxon>Crocodylia</taxon>
        <taxon>Alligatoridae</taxon>
        <taxon>Alligatorinae</taxon>
        <taxon>Alligator</taxon>
    </lineage>
</organism>
<dbReference type="AlphaFoldDB" id="A0A151NQB0"/>